<name>S9SEE6_9RHOB</name>
<dbReference type="PROSITE" id="PS52029">
    <property type="entry name" value="LD_TPASE"/>
    <property type="match status" value="1"/>
</dbReference>
<dbReference type="InterPro" id="IPR005490">
    <property type="entry name" value="LD_TPept_cat_dom"/>
</dbReference>
<dbReference type="GO" id="GO:0071555">
    <property type="term" value="P:cell wall organization"/>
    <property type="evidence" value="ECO:0007669"/>
    <property type="project" value="UniProtKB-UniRule"/>
</dbReference>
<keyword evidence="5" id="KW-0378">Hydrolase</keyword>
<dbReference type="GO" id="GO:0071972">
    <property type="term" value="F:peptidoglycan L,D-transpeptidase activity"/>
    <property type="evidence" value="ECO:0007669"/>
    <property type="project" value="TreeGrafter"/>
</dbReference>
<evidence type="ECO:0000256" key="7">
    <source>
        <dbReference type="ARBA" id="ARBA00022984"/>
    </source>
</evidence>
<dbReference type="GO" id="GO:0018104">
    <property type="term" value="P:peptidoglycan-protein cross-linking"/>
    <property type="evidence" value="ECO:0007669"/>
    <property type="project" value="TreeGrafter"/>
</dbReference>
<evidence type="ECO:0000259" key="10">
    <source>
        <dbReference type="PROSITE" id="PS52029"/>
    </source>
</evidence>
<dbReference type="PANTHER" id="PTHR30582">
    <property type="entry name" value="L,D-TRANSPEPTIDASE"/>
    <property type="match status" value="1"/>
</dbReference>
<protein>
    <submittedName>
        <fullName evidence="11">Uncharacterized protein putative in bacteria</fullName>
    </submittedName>
</protein>
<dbReference type="Proteomes" id="UP000015346">
    <property type="component" value="Unassembled WGS sequence"/>
</dbReference>
<organism evidence="11 12">
    <name type="scientific">Rubellimicrobium thermophilum DSM 16684</name>
    <dbReference type="NCBI Taxonomy" id="1123069"/>
    <lineage>
        <taxon>Bacteria</taxon>
        <taxon>Pseudomonadati</taxon>
        <taxon>Pseudomonadota</taxon>
        <taxon>Alphaproteobacteria</taxon>
        <taxon>Rhodobacterales</taxon>
        <taxon>Roseobacteraceae</taxon>
        <taxon>Rubellimicrobium</taxon>
    </lineage>
</organism>
<dbReference type="STRING" id="1123069.ruthe_01973"/>
<keyword evidence="7 9" id="KW-0573">Peptidoglycan synthesis</keyword>
<feature type="active site" description="Nucleophile" evidence="9">
    <location>
        <position position="188"/>
    </location>
</feature>
<evidence type="ECO:0000256" key="8">
    <source>
        <dbReference type="ARBA" id="ARBA00023316"/>
    </source>
</evidence>
<evidence type="ECO:0000256" key="3">
    <source>
        <dbReference type="ARBA" id="ARBA00022676"/>
    </source>
</evidence>
<reference evidence="11 12" key="1">
    <citation type="journal article" date="2013" name="Stand. Genomic Sci.">
        <title>Genome sequence of the reddish-pigmented Rubellimicrobium thermophilum type strain (DSM 16684(T)), a member of the Roseobacter clade.</title>
        <authorList>
            <person name="Fiebig A."/>
            <person name="Riedel T."/>
            <person name="Gronow S."/>
            <person name="Petersen J."/>
            <person name="Klenk H.P."/>
            <person name="Goker M."/>
        </authorList>
    </citation>
    <scope>NUCLEOTIDE SEQUENCE [LARGE SCALE GENOMIC DNA]</scope>
    <source>
        <strain evidence="11 12">DSM 16684</strain>
    </source>
</reference>
<comment type="similarity">
    <text evidence="2">Belongs to the YkuD family.</text>
</comment>
<evidence type="ECO:0000313" key="12">
    <source>
        <dbReference type="Proteomes" id="UP000015346"/>
    </source>
</evidence>
<dbReference type="RefSeq" id="WP_021098059.1">
    <property type="nucleotide sequence ID" value="NZ_KE557321.1"/>
</dbReference>
<evidence type="ECO:0000313" key="11">
    <source>
        <dbReference type="EMBL" id="EPX84614.1"/>
    </source>
</evidence>
<dbReference type="EMBL" id="AOLV01000020">
    <property type="protein sequence ID" value="EPX84614.1"/>
    <property type="molecule type" value="Genomic_DNA"/>
</dbReference>
<dbReference type="PANTHER" id="PTHR30582:SF24">
    <property type="entry name" value="L,D-TRANSPEPTIDASE ERFK_SRFK-RELATED"/>
    <property type="match status" value="1"/>
</dbReference>
<dbReference type="GO" id="GO:0016757">
    <property type="term" value="F:glycosyltransferase activity"/>
    <property type="evidence" value="ECO:0007669"/>
    <property type="project" value="UniProtKB-KW"/>
</dbReference>
<dbReference type="PATRIC" id="fig|1123069.3.peg.1944"/>
<proteinExistence type="inferred from homology"/>
<dbReference type="OrthoDB" id="9795305at2"/>
<dbReference type="SUPFAM" id="SSF141523">
    <property type="entry name" value="L,D-transpeptidase catalytic domain-like"/>
    <property type="match status" value="1"/>
</dbReference>
<keyword evidence="3" id="KW-0328">Glycosyltransferase</keyword>
<dbReference type="UniPathway" id="UPA00219"/>
<keyword evidence="6 9" id="KW-0133">Cell shape</keyword>
<comment type="caution">
    <text evidence="11">The sequence shown here is derived from an EMBL/GenBank/DDBJ whole genome shotgun (WGS) entry which is preliminary data.</text>
</comment>
<dbReference type="Pfam" id="PF03734">
    <property type="entry name" value="YkuD"/>
    <property type="match status" value="1"/>
</dbReference>
<evidence type="ECO:0000256" key="4">
    <source>
        <dbReference type="ARBA" id="ARBA00022679"/>
    </source>
</evidence>
<dbReference type="AlphaFoldDB" id="S9SEE6"/>
<evidence type="ECO:0000256" key="9">
    <source>
        <dbReference type="PROSITE-ProRule" id="PRU01373"/>
    </source>
</evidence>
<keyword evidence="8 9" id="KW-0961">Cell wall biogenesis/degradation</keyword>
<feature type="active site" description="Proton donor/acceptor" evidence="9">
    <location>
        <position position="172"/>
    </location>
</feature>
<comment type="pathway">
    <text evidence="1 9">Cell wall biogenesis; peptidoglycan biosynthesis.</text>
</comment>
<dbReference type="GO" id="GO:0005576">
    <property type="term" value="C:extracellular region"/>
    <property type="evidence" value="ECO:0007669"/>
    <property type="project" value="TreeGrafter"/>
</dbReference>
<accession>S9SEE6</accession>
<keyword evidence="12" id="KW-1185">Reference proteome</keyword>
<sequence>MAESALTGRRAAIALRHQTGGPSHDPDPPPIPADRRCRALLASPLPAQQAPAVIRFPREWLPTDVAINPGLTPGVIHVDTANTWLYLTLADGLARRYKIAVGAAGRNFRGQAHVGRKAEWPPWRPTANMIRLEPEVYGPFAAGLPGGHPLNPLGARALYLHQGRRDTMYRIHGTPQPWTIGQSFSSGCIRLVNEHAIDLYDRVPLGTAVHVR</sequence>
<dbReference type="Gene3D" id="2.40.440.10">
    <property type="entry name" value="L,D-transpeptidase catalytic domain-like"/>
    <property type="match status" value="1"/>
</dbReference>
<evidence type="ECO:0000256" key="6">
    <source>
        <dbReference type="ARBA" id="ARBA00022960"/>
    </source>
</evidence>
<evidence type="ECO:0000256" key="1">
    <source>
        <dbReference type="ARBA" id="ARBA00004752"/>
    </source>
</evidence>
<dbReference type="GO" id="GO:0008360">
    <property type="term" value="P:regulation of cell shape"/>
    <property type="evidence" value="ECO:0007669"/>
    <property type="project" value="UniProtKB-UniRule"/>
</dbReference>
<dbReference type="InterPro" id="IPR050979">
    <property type="entry name" value="LD-transpeptidase"/>
</dbReference>
<dbReference type="HOGENOM" id="CLU_042399_2_2_5"/>
<evidence type="ECO:0000256" key="5">
    <source>
        <dbReference type="ARBA" id="ARBA00022801"/>
    </source>
</evidence>
<keyword evidence="4" id="KW-0808">Transferase</keyword>
<evidence type="ECO:0000256" key="2">
    <source>
        <dbReference type="ARBA" id="ARBA00005992"/>
    </source>
</evidence>
<feature type="domain" description="L,D-TPase catalytic" evidence="10">
    <location>
        <begin position="74"/>
        <end position="212"/>
    </location>
</feature>
<gene>
    <name evidence="11" type="ORF">ruthe_01973</name>
</gene>
<dbReference type="CDD" id="cd16913">
    <property type="entry name" value="YkuD_like"/>
    <property type="match status" value="1"/>
</dbReference>
<dbReference type="InterPro" id="IPR038063">
    <property type="entry name" value="Transpep_catalytic_dom"/>
</dbReference>